<name>A0A2H3B2Q1_9AGAR</name>
<dbReference type="Proteomes" id="UP000218334">
    <property type="component" value="Unassembled WGS sequence"/>
</dbReference>
<keyword evidence="2" id="KW-0862">Zinc</keyword>
<accession>A0A2H3B2Q1</accession>
<dbReference type="Gene3D" id="4.10.60.10">
    <property type="entry name" value="Zinc finger, CCHC-type"/>
    <property type="match status" value="1"/>
</dbReference>
<feature type="domain" description="CCHC-type" evidence="4">
    <location>
        <begin position="266"/>
        <end position="282"/>
    </location>
</feature>
<evidence type="ECO:0000313" key="6">
    <source>
        <dbReference type="Proteomes" id="UP000218334"/>
    </source>
</evidence>
<dbReference type="InterPro" id="IPR036875">
    <property type="entry name" value="Znf_CCHC_sf"/>
</dbReference>
<keyword evidence="2" id="KW-0479">Metal-binding</keyword>
<feature type="compositionally biased region" description="Polar residues" evidence="3">
    <location>
        <begin position="210"/>
        <end position="230"/>
    </location>
</feature>
<feature type="region of interest" description="Disordered" evidence="3">
    <location>
        <begin position="291"/>
        <end position="311"/>
    </location>
</feature>
<feature type="compositionally biased region" description="Basic and acidic residues" evidence="3">
    <location>
        <begin position="298"/>
        <end position="311"/>
    </location>
</feature>
<keyword evidence="1" id="KW-0507">mRNA processing</keyword>
<dbReference type="GO" id="GO:0003676">
    <property type="term" value="F:nucleic acid binding"/>
    <property type="evidence" value="ECO:0007669"/>
    <property type="project" value="InterPro"/>
</dbReference>
<keyword evidence="2" id="KW-0863">Zinc-finger</keyword>
<evidence type="ECO:0000313" key="5">
    <source>
        <dbReference type="EMBL" id="PBK60278.1"/>
    </source>
</evidence>
<protein>
    <recommendedName>
        <fullName evidence="4">CCHC-type domain-containing protein</fullName>
    </recommendedName>
</protein>
<proteinExistence type="predicted"/>
<dbReference type="GO" id="GO:0006397">
    <property type="term" value="P:mRNA processing"/>
    <property type="evidence" value="ECO:0007669"/>
    <property type="project" value="UniProtKB-KW"/>
</dbReference>
<reference evidence="6" key="1">
    <citation type="journal article" date="2017" name="Nat. Ecol. Evol.">
        <title>Genome expansion and lineage-specific genetic innovations in the forest pathogenic fungi Armillaria.</title>
        <authorList>
            <person name="Sipos G."/>
            <person name="Prasanna A.N."/>
            <person name="Walter M.C."/>
            <person name="O'Connor E."/>
            <person name="Balint B."/>
            <person name="Krizsan K."/>
            <person name="Kiss B."/>
            <person name="Hess J."/>
            <person name="Varga T."/>
            <person name="Slot J."/>
            <person name="Riley R."/>
            <person name="Boka B."/>
            <person name="Rigling D."/>
            <person name="Barry K."/>
            <person name="Lee J."/>
            <person name="Mihaltcheva S."/>
            <person name="LaButti K."/>
            <person name="Lipzen A."/>
            <person name="Waldron R."/>
            <person name="Moloney N.M."/>
            <person name="Sperisen C."/>
            <person name="Kredics L."/>
            <person name="Vagvoelgyi C."/>
            <person name="Patrignani A."/>
            <person name="Fitzpatrick D."/>
            <person name="Nagy I."/>
            <person name="Doyle S."/>
            <person name="Anderson J.B."/>
            <person name="Grigoriev I.V."/>
            <person name="Gueldener U."/>
            <person name="Muensterkoetter M."/>
            <person name="Nagy L.G."/>
        </authorList>
    </citation>
    <scope>NUCLEOTIDE SEQUENCE [LARGE SCALE GENOMIC DNA]</scope>
    <source>
        <strain evidence="6">28-4</strain>
    </source>
</reference>
<sequence length="311" mass="34612">MHDDDDGHTLLGIDRGVKGAMNAPRIVVLRRSACPSLPAQPNTNIGLSYAMQQPQQPQIQVSSILWVGEHEPAMCQDLRPPVHCAWEFVELVNAQFRDPAVEEVHEKKMFDLQMGKGPATHYFQELEKEAKLAGRRSDEGKRGVMVKAVRIGIPESYANFVAYTGFNVPRTYPEWKAHVIAMHKEHQKKWVFDQTVRHSRDTCPNPLKGLSTTSPSTSQKAGGATSSTSAKPMGGAVSRDAGSGRWMMFGGTGAPMDIGQLHKKGRCFRCYEKGHLGKDCPKKQEYKDIRSVEVATPEQEKTESKVEEVKE</sequence>
<evidence type="ECO:0000256" key="3">
    <source>
        <dbReference type="SAM" id="MobiDB-lite"/>
    </source>
</evidence>
<evidence type="ECO:0000256" key="1">
    <source>
        <dbReference type="ARBA" id="ARBA00022664"/>
    </source>
</evidence>
<keyword evidence="6" id="KW-1185">Reference proteome</keyword>
<dbReference type="EMBL" id="KZ293489">
    <property type="protein sequence ID" value="PBK60278.1"/>
    <property type="molecule type" value="Genomic_DNA"/>
</dbReference>
<dbReference type="GO" id="GO:0008270">
    <property type="term" value="F:zinc ion binding"/>
    <property type="evidence" value="ECO:0007669"/>
    <property type="project" value="UniProtKB-KW"/>
</dbReference>
<gene>
    <name evidence="5" type="ORF">ARMSODRAFT_1026678</name>
</gene>
<evidence type="ECO:0000256" key="2">
    <source>
        <dbReference type="PROSITE-ProRule" id="PRU00047"/>
    </source>
</evidence>
<evidence type="ECO:0000259" key="4">
    <source>
        <dbReference type="PROSITE" id="PS50158"/>
    </source>
</evidence>
<dbReference type="AlphaFoldDB" id="A0A2H3B2Q1"/>
<dbReference type="SUPFAM" id="SSF57756">
    <property type="entry name" value="Retrovirus zinc finger-like domains"/>
    <property type="match status" value="1"/>
</dbReference>
<feature type="region of interest" description="Disordered" evidence="3">
    <location>
        <begin position="201"/>
        <end position="242"/>
    </location>
</feature>
<dbReference type="InterPro" id="IPR001878">
    <property type="entry name" value="Znf_CCHC"/>
</dbReference>
<organism evidence="5 6">
    <name type="scientific">Armillaria solidipes</name>
    <dbReference type="NCBI Taxonomy" id="1076256"/>
    <lineage>
        <taxon>Eukaryota</taxon>
        <taxon>Fungi</taxon>
        <taxon>Dikarya</taxon>
        <taxon>Basidiomycota</taxon>
        <taxon>Agaricomycotina</taxon>
        <taxon>Agaricomycetes</taxon>
        <taxon>Agaricomycetidae</taxon>
        <taxon>Agaricales</taxon>
        <taxon>Marasmiineae</taxon>
        <taxon>Physalacriaceae</taxon>
        <taxon>Armillaria</taxon>
    </lineage>
</organism>
<dbReference type="PROSITE" id="PS50158">
    <property type="entry name" value="ZF_CCHC"/>
    <property type="match status" value="1"/>
</dbReference>